<organism evidence="1 2">
    <name type="scientific">Anaeramoeba flamelloides</name>
    <dbReference type="NCBI Taxonomy" id="1746091"/>
    <lineage>
        <taxon>Eukaryota</taxon>
        <taxon>Metamonada</taxon>
        <taxon>Anaeramoebidae</taxon>
        <taxon>Anaeramoeba</taxon>
    </lineage>
</organism>
<comment type="caution">
    <text evidence="1">The sequence shown here is derived from an EMBL/GenBank/DDBJ whole genome shotgun (WGS) entry which is preliminary data.</text>
</comment>
<dbReference type="AlphaFoldDB" id="A0AAV7Z9G1"/>
<protein>
    <submittedName>
        <fullName evidence="1">Phistb domain-containing resa-like protein</fullName>
    </submittedName>
</protein>
<evidence type="ECO:0000313" key="2">
    <source>
        <dbReference type="Proteomes" id="UP001146793"/>
    </source>
</evidence>
<reference evidence="1" key="1">
    <citation type="submission" date="2022-08" db="EMBL/GenBank/DDBJ databases">
        <title>Novel sulphate-reducing endosymbionts in the free-living metamonad Anaeramoeba.</title>
        <authorList>
            <person name="Jerlstrom-Hultqvist J."/>
            <person name="Cepicka I."/>
            <person name="Gallot-Lavallee L."/>
            <person name="Salas-Leiva D."/>
            <person name="Curtis B.A."/>
            <person name="Zahonova K."/>
            <person name="Pipaliya S."/>
            <person name="Dacks J."/>
            <person name="Roger A.J."/>
        </authorList>
    </citation>
    <scope>NUCLEOTIDE SEQUENCE</scope>
    <source>
        <strain evidence="1">Busselton2</strain>
    </source>
</reference>
<evidence type="ECO:0000313" key="1">
    <source>
        <dbReference type="EMBL" id="KAJ3436329.1"/>
    </source>
</evidence>
<sequence length="797" mass="96151">MFIDELILNKSINDHNFQYHYEHSVRWFYILLNYLKRESFQKNIILKQIFSKLVNQIGKYYIKNNEEEINKLASFCCENPIVVKHLFRFFQPLCDVKKTSELYTQIITEMIGDSQIQNNHNVNNNFNNEKLLLESLVTKFDFQLWVQQYPDEESIKLVIRTILLTLTNEIYSKNEPLFEFNLKSLQSFLHNKYENLFFEIFEKVFMLFIQAESPFCSIKIFFKMGYCHFSIEKYQRLCKIINDCLNQVKMELKRQNKCFFDILSKQYLYNLSILYNKIINSLLTNKDIHIYNDKEDRELPFDLLESLFNPLIVNYNPESESVLILLNNYCKLLISLNKLYPYTLNCFIQNFIQIFFRNTGIHFLDKVFNIFLHELPIRSIFPDKNFLMTLFHISSGVNWKLSFQLIVKQNWAALLQSDSELKNIDKIEYYSILIQTFLNLLIQCSYSQLELLYPIIKHFLDSHIGIKQIPDNVYTLILSQHKNHLNQLNFQRFDNFNHSMNNILMLNNNFNHNNHDNIFNNDDNVNNGNGNDNVPNNQTGYNYIYNNNQKFHFRKNNTIMNKLLFKKIPKLKKKTKNKILLILYFLSEIGNVSLTQNFENFKQFNDLLILYIEKFQNIVDPAFICNVFHYQLSLYDVFNIPMIIHILPIFRIFQNNQSKRNILDHLLFQMNKFIRKYEQQCVRWIEPIYYSNVSFSLKIVLMERCLYVLLHQTEGFIQATKQFFQLFELNDYQKQNLFQNIYTFSYFNNFIIRERKDFRMDSIVNFILKIFEELGKTYDNYIWDVLKQIQLLIENNI</sequence>
<name>A0AAV7Z9G1_9EUKA</name>
<dbReference type="EMBL" id="JANTQA010000036">
    <property type="protein sequence ID" value="KAJ3436329.1"/>
    <property type="molecule type" value="Genomic_DNA"/>
</dbReference>
<proteinExistence type="predicted"/>
<dbReference type="Proteomes" id="UP001146793">
    <property type="component" value="Unassembled WGS sequence"/>
</dbReference>
<accession>A0AAV7Z9G1</accession>
<gene>
    <name evidence="1" type="ORF">M0812_18386</name>
</gene>